<proteinExistence type="predicted"/>
<dbReference type="Proteomes" id="UP001295469">
    <property type="component" value="Chromosome C09"/>
</dbReference>
<sequence length="58" mass="6360">MAALVISKIFDCSIGSILLYCDKEAKLDLGTKQKMILSPKPHTRSPLKLVNCQSPSLN</sequence>
<accession>A0A816IRJ4</accession>
<name>A0A816IRJ4_BRANA</name>
<dbReference type="AlphaFoldDB" id="A0A816IRJ4"/>
<protein>
    <submittedName>
        <fullName evidence="1">(rape) hypothetical protein</fullName>
    </submittedName>
</protein>
<gene>
    <name evidence="1" type="ORF">DARMORV10_C09P01170.1</name>
</gene>
<reference evidence="1" key="1">
    <citation type="submission" date="2021-01" db="EMBL/GenBank/DDBJ databases">
        <authorList>
            <consortium name="Genoscope - CEA"/>
            <person name="William W."/>
        </authorList>
    </citation>
    <scope>NUCLEOTIDE SEQUENCE</scope>
</reference>
<organism evidence="1">
    <name type="scientific">Brassica napus</name>
    <name type="common">Rape</name>
    <dbReference type="NCBI Taxonomy" id="3708"/>
    <lineage>
        <taxon>Eukaryota</taxon>
        <taxon>Viridiplantae</taxon>
        <taxon>Streptophyta</taxon>
        <taxon>Embryophyta</taxon>
        <taxon>Tracheophyta</taxon>
        <taxon>Spermatophyta</taxon>
        <taxon>Magnoliopsida</taxon>
        <taxon>eudicotyledons</taxon>
        <taxon>Gunneridae</taxon>
        <taxon>Pentapetalae</taxon>
        <taxon>rosids</taxon>
        <taxon>malvids</taxon>
        <taxon>Brassicales</taxon>
        <taxon>Brassicaceae</taxon>
        <taxon>Brassiceae</taxon>
        <taxon>Brassica</taxon>
    </lineage>
</organism>
<dbReference type="EMBL" id="HG994373">
    <property type="protein sequence ID" value="CAF1715159.1"/>
    <property type="molecule type" value="Genomic_DNA"/>
</dbReference>
<evidence type="ECO:0000313" key="1">
    <source>
        <dbReference type="EMBL" id="CAF1715159.1"/>
    </source>
</evidence>